<comment type="caution">
    <text evidence="1">The sequence shown here is derived from an EMBL/GenBank/DDBJ whole genome shotgun (WGS) entry which is preliminary data.</text>
</comment>
<dbReference type="SUPFAM" id="SSF82784">
    <property type="entry name" value="OsmC-like"/>
    <property type="match status" value="1"/>
</dbReference>
<protein>
    <submittedName>
        <fullName evidence="1">OsmC family protein</fullName>
    </submittedName>
</protein>
<dbReference type="InterPro" id="IPR003718">
    <property type="entry name" value="OsmC/Ohr_fam"/>
</dbReference>
<dbReference type="Gene3D" id="3.30.300.20">
    <property type="match status" value="1"/>
</dbReference>
<dbReference type="Proteomes" id="UP001593940">
    <property type="component" value="Unassembled WGS sequence"/>
</dbReference>
<dbReference type="InterPro" id="IPR052707">
    <property type="entry name" value="OsmC_Ohr_Peroxiredoxin"/>
</dbReference>
<dbReference type="InterPro" id="IPR036102">
    <property type="entry name" value="OsmC/Ohrsf"/>
</dbReference>
<sequence length="158" mass="17333">MAHEYGATIRWTRGEDESFSDNRYSRGHTWSFDGGVTVPGSASPSVVSLPLSREDAVDPEEAFVAAISSCHMLTFLSIAAKKRFVVDFYEDKALGIMTKNENGKLFVSKVTLDPAIEFSGDKQPTPEQIADMHRLAHKECFIANSVLTEIVVAGIPSH</sequence>
<dbReference type="PANTHER" id="PTHR42830">
    <property type="entry name" value="OSMOTICALLY INDUCIBLE FAMILY PROTEIN"/>
    <property type="match status" value="1"/>
</dbReference>
<reference evidence="1 2" key="1">
    <citation type="submission" date="2024-09" db="EMBL/GenBank/DDBJ databases">
        <title>Nodulacao em especies de Leguminosae Basais da Amazonia e Caracterizacao dos Rizobios e Bacterias Associadas aos Nodulos.</title>
        <authorList>
            <person name="Jambeiro I.C.A."/>
            <person name="Lopes I.S."/>
            <person name="Aguiar E.R.G.R."/>
            <person name="Santos A.F.J."/>
            <person name="Dos Santos J.M.F."/>
            <person name="Gross E."/>
        </authorList>
    </citation>
    <scope>NUCLEOTIDE SEQUENCE [LARGE SCALE GENOMIC DNA]</scope>
    <source>
        <strain evidence="1 2">BRUESC1165</strain>
    </source>
</reference>
<dbReference type="PANTHER" id="PTHR42830:SF2">
    <property type="entry name" value="OSMC_OHR FAMILY PROTEIN"/>
    <property type="match status" value="1"/>
</dbReference>
<evidence type="ECO:0000313" key="1">
    <source>
        <dbReference type="EMBL" id="MFC1456846.1"/>
    </source>
</evidence>
<evidence type="ECO:0000313" key="2">
    <source>
        <dbReference type="Proteomes" id="UP001593940"/>
    </source>
</evidence>
<dbReference type="EMBL" id="JBHOMY010000022">
    <property type="protein sequence ID" value="MFC1456846.1"/>
    <property type="molecule type" value="Genomic_DNA"/>
</dbReference>
<gene>
    <name evidence="1" type="ORF">ACETIH_08975</name>
</gene>
<organism evidence="1 2">
    <name type="scientific">Microvirga arabica</name>
    <dbReference type="NCBI Taxonomy" id="1128671"/>
    <lineage>
        <taxon>Bacteria</taxon>
        <taxon>Pseudomonadati</taxon>
        <taxon>Pseudomonadota</taxon>
        <taxon>Alphaproteobacteria</taxon>
        <taxon>Hyphomicrobiales</taxon>
        <taxon>Methylobacteriaceae</taxon>
        <taxon>Microvirga</taxon>
    </lineage>
</organism>
<keyword evidence="2" id="KW-1185">Reference proteome</keyword>
<dbReference type="RefSeq" id="WP_203273096.1">
    <property type="nucleotide sequence ID" value="NZ_JAFBID010000036.1"/>
</dbReference>
<dbReference type="InterPro" id="IPR015946">
    <property type="entry name" value="KH_dom-like_a/b"/>
</dbReference>
<proteinExistence type="predicted"/>
<name>A0ABV6Y6E5_9HYPH</name>
<accession>A0ABV6Y6E5</accession>
<dbReference type="Pfam" id="PF02566">
    <property type="entry name" value="OsmC"/>
    <property type="match status" value="1"/>
</dbReference>